<dbReference type="AlphaFoldDB" id="X0UH28"/>
<keyword evidence="1" id="KW-0472">Membrane</keyword>
<dbReference type="EMBL" id="BARS01022865">
    <property type="protein sequence ID" value="GAG04895.1"/>
    <property type="molecule type" value="Genomic_DNA"/>
</dbReference>
<feature type="transmembrane region" description="Helical" evidence="1">
    <location>
        <begin position="35"/>
        <end position="53"/>
    </location>
</feature>
<comment type="caution">
    <text evidence="2">The sequence shown here is derived from an EMBL/GenBank/DDBJ whole genome shotgun (WGS) entry which is preliminary data.</text>
</comment>
<keyword evidence="1" id="KW-0812">Transmembrane</keyword>
<name>X0UH28_9ZZZZ</name>
<keyword evidence="1" id="KW-1133">Transmembrane helix</keyword>
<evidence type="ECO:0000256" key="1">
    <source>
        <dbReference type="SAM" id="Phobius"/>
    </source>
</evidence>
<accession>X0UH28</accession>
<gene>
    <name evidence="2" type="ORF">S01H1_36487</name>
</gene>
<proteinExistence type="predicted"/>
<reference evidence="2" key="1">
    <citation type="journal article" date="2014" name="Front. Microbiol.">
        <title>High frequency of phylogenetically diverse reductive dehalogenase-homologous genes in deep subseafloor sedimentary metagenomes.</title>
        <authorList>
            <person name="Kawai M."/>
            <person name="Futagami T."/>
            <person name="Toyoda A."/>
            <person name="Takaki Y."/>
            <person name="Nishi S."/>
            <person name="Hori S."/>
            <person name="Arai W."/>
            <person name="Tsubouchi T."/>
            <person name="Morono Y."/>
            <person name="Uchiyama I."/>
            <person name="Ito T."/>
            <person name="Fujiyama A."/>
            <person name="Inagaki F."/>
            <person name="Takami H."/>
        </authorList>
    </citation>
    <scope>NUCLEOTIDE SEQUENCE</scope>
    <source>
        <strain evidence="2">Expedition CK06-06</strain>
    </source>
</reference>
<evidence type="ECO:0000313" key="2">
    <source>
        <dbReference type="EMBL" id="GAG04895.1"/>
    </source>
</evidence>
<protein>
    <submittedName>
        <fullName evidence="2">Uncharacterized protein</fullName>
    </submittedName>
</protein>
<organism evidence="2">
    <name type="scientific">marine sediment metagenome</name>
    <dbReference type="NCBI Taxonomy" id="412755"/>
    <lineage>
        <taxon>unclassified sequences</taxon>
        <taxon>metagenomes</taxon>
        <taxon>ecological metagenomes</taxon>
    </lineage>
</organism>
<sequence length="65" mass="7273">MKIPKKQIAKILKAVTTDTLFVIGLAGISFGLWEIYHPTAYIFLGSFIIYMVLPSKKAKNTEKGQ</sequence>